<dbReference type="Proteomes" id="UP000274097">
    <property type="component" value="Unassembled WGS sequence"/>
</dbReference>
<dbReference type="EMBL" id="RAQU01000095">
    <property type="protein sequence ID" value="RKK03273.1"/>
    <property type="molecule type" value="Genomic_DNA"/>
</dbReference>
<dbReference type="Proteomes" id="UP000278036">
    <property type="component" value="Unassembled WGS sequence"/>
</dbReference>
<keyword evidence="3" id="KW-1185">Reference proteome</keyword>
<evidence type="ECO:0000313" key="1">
    <source>
        <dbReference type="EMBL" id="RKK03273.1"/>
    </source>
</evidence>
<dbReference type="Gene3D" id="3.10.450.530">
    <property type="entry name" value="Ribonuclease toxin, BrnT, of type II toxin-antitoxin system"/>
    <property type="match status" value="1"/>
</dbReference>
<gene>
    <name evidence="1" type="ORF">D6Z83_15465</name>
    <name evidence="2" type="ORF">EBE87_24670</name>
</gene>
<reference evidence="1 4" key="1">
    <citation type="submission" date="2018-09" db="EMBL/GenBank/DDBJ databases">
        <title>Roseomonas sp. nov., isolated from feces of Tibetan antelopes in the Qinghai-Tibet plateau, China.</title>
        <authorList>
            <person name="Tian Z."/>
        </authorList>
    </citation>
    <scope>NUCLEOTIDE SEQUENCE [LARGE SCALE GENOMIC DNA]</scope>
    <source>
        <strain evidence="2 3">Z23</strain>
        <strain evidence="1 4">Z24</strain>
    </source>
</reference>
<evidence type="ECO:0000313" key="4">
    <source>
        <dbReference type="Proteomes" id="UP000278036"/>
    </source>
</evidence>
<dbReference type="InParanoid" id="A0A3A9JF02"/>
<name>A0A3A9JF02_9PROT</name>
<comment type="caution">
    <text evidence="1">The sequence shown here is derived from an EMBL/GenBank/DDBJ whole genome shotgun (WGS) entry which is preliminary data.</text>
</comment>
<evidence type="ECO:0000313" key="2">
    <source>
        <dbReference type="EMBL" id="RMI16962.1"/>
    </source>
</evidence>
<accession>A0A3A9JF02</accession>
<dbReference type="InterPro" id="IPR038573">
    <property type="entry name" value="BrnT_sf"/>
</dbReference>
<dbReference type="OrthoDB" id="9798158at2"/>
<dbReference type="RefSeq" id="WP_120639185.1">
    <property type="nucleotide sequence ID" value="NZ_RAQU01000095.1"/>
</dbReference>
<dbReference type="AlphaFoldDB" id="A0A3A9JF02"/>
<sequence>MRITFNRDKRDTTLRERGLDFADAQKVFAGRYATLQDDRKDYGELRFISAGWLADRLVVLAWTPRGTARRIISMRYAHDKEVRRWRIHLDGS</sequence>
<organism evidence="1 4">
    <name type="scientific">Teichococcus wenyumeiae</name>
    <dbReference type="NCBI Taxonomy" id="2478470"/>
    <lineage>
        <taxon>Bacteria</taxon>
        <taxon>Pseudomonadati</taxon>
        <taxon>Pseudomonadota</taxon>
        <taxon>Alphaproteobacteria</taxon>
        <taxon>Acetobacterales</taxon>
        <taxon>Roseomonadaceae</taxon>
        <taxon>Roseomonas</taxon>
    </lineage>
</organism>
<proteinExistence type="predicted"/>
<dbReference type="InterPro" id="IPR007460">
    <property type="entry name" value="BrnT_toxin"/>
</dbReference>
<evidence type="ECO:0000313" key="3">
    <source>
        <dbReference type="Proteomes" id="UP000274097"/>
    </source>
</evidence>
<protein>
    <submittedName>
        <fullName evidence="1">BrnT family toxin</fullName>
    </submittedName>
</protein>
<dbReference type="EMBL" id="RFLX01000044">
    <property type="protein sequence ID" value="RMI16962.1"/>
    <property type="molecule type" value="Genomic_DNA"/>
</dbReference>
<dbReference type="Pfam" id="PF04365">
    <property type="entry name" value="BrnT_toxin"/>
    <property type="match status" value="1"/>
</dbReference>